<keyword evidence="3" id="KW-1185">Reference proteome</keyword>
<accession>A0A6N8L1F4</accession>
<sequence>MPEVLSPELAAEIQRLSIFFLILVLAVWILFAMTVRNTLKLISKENQAILPNQVWFLAVPLFNIYWNFEVARRLSYSLNNEFFDRKIPVENNPALGAGMTYAWSFLIYSFPFPLFWKMLGMIVSIIYFISYWYKVNQYRVLLLEHNKWREEQLNKHANNEN</sequence>
<feature type="transmembrane region" description="Helical" evidence="1">
    <location>
        <begin position="16"/>
        <end position="36"/>
    </location>
</feature>
<name>A0A6N8L1F4_9SPHI</name>
<evidence type="ECO:0000313" key="2">
    <source>
        <dbReference type="EMBL" id="MVZ63196.1"/>
    </source>
</evidence>
<evidence type="ECO:0000313" key="3">
    <source>
        <dbReference type="Proteomes" id="UP000435036"/>
    </source>
</evidence>
<comment type="caution">
    <text evidence="2">The sequence shown here is derived from an EMBL/GenBank/DDBJ whole genome shotgun (WGS) entry which is preliminary data.</text>
</comment>
<keyword evidence="1" id="KW-0472">Membrane</keyword>
<dbReference type="RefSeq" id="WP_160369919.1">
    <property type="nucleotide sequence ID" value="NZ_WSQA01000011.1"/>
</dbReference>
<dbReference type="EMBL" id="WSQA01000011">
    <property type="protein sequence ID" value="MVZ63196.1"/>
    <property type="molecule type" value="Genomic_DNA"/>
</dbReference>
<reference evidence="2 3" key="1">
    <citation type="submission" date="2019-12" db="EMBL/GenBank/DDBJ databases">
        <authorList>
            <person name="Dong K."/>
        </authorList>
    </citation>
    <scope>NUCLEOTIDE SEQUENCE [LARGE SCALE GENOMIC DNA]</scope>
    <source>
        <strain evidence="2 3">JCM 31225</strain>
    </source>
</reference>
<feature type="transmembrane region" description="Helical" evidence="1">
    <location>
        <begin position="48"/>
        <end position="68"/>
    </location>
</feature>
<dbReference type="OrthoDB" id="674197at2"/>
<evidence type="ECO:0000256" key="1">
    <source>
        <dbReference type="SAM" id="Phobius"/>
    </source>
</evidence>
<evidence type="ECO:0008006" key="4">
    <source>
        <dbReference type="Google" id="ProtNLM"/>
    </source>
</evidence>
<protein>
    <recommendedName>
        <fullName evidence="4">DUF4328 domain-containing protein</fullName>
    </recommendedName>
</protein>
<dbReference type="Proteomes" id="UP000435036">
    <property type="component" value="Unassembled WGS sequence"/>
</dbReference>
<dbReference type="AlphaFoldDB" id="A0A6N8L1F4"/>
<feature type="transmembrane region" description="Helical" evidence="1">
    <location>
        <begin position="114"/>
        <end position="133"/>
    </location>
</feature>
<proteinExistence type="predicted"/>
<keyword evidence="1" id="KW-1133">Transmembrane helix</keyword>
<organism evidence="2 3">
    <name type="scientific">Sphingobacterium humi</name>
    <dbReference type="NCBI Taxonomy" id="1796905"/>
    <lineage>
        <taxon>Bacteria</taxon>
        <taxon>Pseudomonadati</taxon>
        <taxon>Bacteroidota</taxon>
        <taxon>Sphingobacteriia</taxon>
        <taxon>Sphingobacteriales</taxon>
        <taxon>Sphingobacteriaceae</taxon>
        <taxon>Sphingobacterium</taxon>
    </lineage>
</organism>
<keyword evidence="1" id="KW-0812">Transmembrane</keyword>
<gene>
    <name evidence="2" type="ORF">GQF63_14265</name>
</gene>